<feature type="non-terminal residue" evidence="3">
    <location>
        <position position="351"/>
    </location>
</feature>
<evidence type="ECO:0000313" key="4">
    <source>
        <dbReference type="Proteomes" id="UP000626109"/>
    </source>
</evidence>
<feature type="transmembrane region" description="Helical" evidence="1">
    <location>
        <begin position="326"/>
        <end position="346"/>
    </location>
</feature>
<keyword evidence="1" id="KW-0472">Membrane</keyword>
<feature type="transmembrane region" description="Helical" evidence="1">
    <location>
        <begin position="134"/>
        <end position="157"/>
    </location>
</feature>
<reference evidence="3" key="1">
    <citation type="submission" date="2021-02" db="EMBL/GenBank/DDBJ databases">
        <authorList>
            <person name="Dougan E. K."/>
            <person name="Rhodes N."/>
            <person name="Thang M."/>
            <person name="Chan C."/>
        </authorList>
    </citation>
    <scope>NUCLEOTIDE SEQUENCE</scope>
</reference>
<organism evidence="3 4">
    <name type="scientific">Polarella glacialis</name>
    <name type="common">Dinoflagellate</name>
    <dbReference type="NCBI Taxonomy" id="89957"/>
    <lineage>
        <taxon>Eukaryota</taxon>
        <taxon>Sar</taxon>
        <taxon>Alveolata</taxon>
        <taxon>Dinophyceae</taxon>
        <taxon>Suessiales</taxon>
        <taxon>Suessiaceae</taxon>
        <taxon>Polarella</taxon>
    </lineage>
</organism>
<dbReference type="Proteomes" id="UP000654075">
    <property type="component" value="Unassembled WGS sequence"/>
</dbReference>
<evidence type="ECO:0000313" key="2">
    <source>
        <dbReference type="EMBL" id="CAE8586398.1"/>
    </source>
</evidence>
<dbReference type="EMBL" id="CAJNNV010002039">
    <property type="protein sequence ID" value="CAE8586398.1"/>
    <property type="molecule type" value="Genomic_DNA"/>
</dbReference>
<gene>
    <name evidence="2" type="ORF">PGLA1383_LOCUS5271</name>
    <name evidence="3" type="ORF">PGLA2088_LOCUS18890</name>
</gene>
<protein>
    <submittedName>
        <fullName evidence="3">Uncharacterized protein</fullName>
    </submittedName>
</protein>
<dbReference type="Proteomes" id="UP000626109">
    <property type="component" value="Unassembled WGS sequence"/>
</dbReference>
<keyword evidence="1" id="KW-1133">Transmembrane helix</keyword>
<dbReference type="AlphaFoldDB" id="A0A813J645"/>
<evidence type="ECO:0000313" key="3">
    <source>
        <dbReference type="EMBL" id="CAE8674254.1"/>
    </source>
</evidence>
<keyword evidence="5" id="KW-1185">Reference proteome</keyword>
<accession>A0A813J645</accession>
<feature type="transmembrane region" description="Helical" evidence="1">
    <location>
        <begin position="300"/>
        <end position="319"/>
    </location>
</feature>
<feature type="transmembrane region" description="Helical" evidence="1">
    <location>
        <begin position="200"/>
        <end position="230"/>
    </location>
</feature>
<keyword evidence="1" id="KW-0812">Transmembrane</keyword>
<feature type="transmembrane region" description="Helical" evidence="1">
    <location>
        <begin position="16"/>
        <end position="36"/>
    </location>
</feature>
<name>A0A813J645_POLGL</name>
<dbReference type="EMBL" id="CAJNNW010024792">
    <property type="protein sequence ID" value="CAE8674254.1"/>
    <property type="molecule type" value="Genomic_DNA"/>
</dbReference>
<comment type="caution">
    <text evidence="3">The sequence shown here is derived from an EMBL/GenBank/DDBJ whole genome shotgun (WGS) entry which is preliminary data.</text>
</comment>
<sequence length="351" mass="40072">MWARRIGVPPLWPSRIKVVILCLVILTFVYSFFAYLHDANVNYLELSAPKESGITCGRVPEKCWNDASPLACGIKEYSWGFTSLPIDKVLTSACPVEYLLQSCSNVSHPLSSLHTDLAKLHTLNRYTNPFGGWAYLYFIMMACLGVSIMAHDLCLLVEDLRPRIHSLRVVQADMPFVWSMSCGIQFLWPMGRLQEKAKPLWLLLWLPWACWRIVVFMFLIYPLYVALFLLTGRIVRLSRMMVFLSGLECMFASVIYVLSTIIIEATYNEVYALFWNAPNLAPNCVCYCQYPLRQATISRLVLLGLTVAIGSGSLAFRALKGLRRPNWANLFCVLYAVPIEAFPIMWERPKE</sequence>
<proteinExistence type="predicted"/>
<evidence type="ECO:0000313" key="5">
    <source>
        <dbReference type="Proteomes" id="UP000654075"/>
    </source>
</evidence>
<feature type="transmembrane region" description="Helical" evidence="1">
    <location>
        <begin position="242"/>
        <end position="263"/>
    </location>
</feature>
<evidence type="ECO:0000256" key="1">
    <source>
        <dbReference type="SAM" id="Phobius"/>
    </source>
</evidence>